<dbReference type="Pfam" id="PF01498">
    <property type="entry name" value="HTH_Tnp_Tc3_2"/>
    <property type="match status" value="1"/>
</dbReference>
<proteinExistence type="predicted"/>
<dbReference type="Proteomes" id="UP000887159">
    <property type="component" value="Unassembled WGS sequence"/>
</dbReference>
<dbReference type="EMBL" id="BMAU01021361">
    <property type="protein sequence ID" value="GFY22863.1"/>
    <property type="molecule type" value="Genomic_DNA"/>
</dbReference>
<name>A0A8X7B880_TRICX</name>
<evidence type="ECO:0000313" key="3">
    <source>
        <dbReference type="Proteomes" id="UP000887159"/>
    </source>
</evidence>
<dbReference type="GO" id="GO:0006313">
    <property type="term" value="P:DNA transposition"/>
    <property type="evidence" value="ECO:0007669"/>
    <property type="project" value="InterPro"/>
</dbReference>
<organism evidence="2 3">
    <name type="scientific">Trichonephila clavipes</name>
    <name type="common">Golden silk orbweaver</name>
    <name type="synonym">Nephila clavipes</name>
    <dbReference type="NCBI Taxonomy" id="2585209"/>
    <lineage>
        <taxon>Eukaryota</taxon>
        <taxon>Metazoa</taxon>
        <taxon>Ecdysozoa</taxon>
        <taxon>Arthropoda</taxon>
        <taxon>Chelicerata</taxon>
        <taxon>Arachnida</taxon>
        <taxon>Araneae</taxon>
        <taxon>Araneomorphae</taxon>
        <taxon>Entelegynae</taxon>
        <taxon>Araneoidea</taxon>
        <taxon>Nephilidae</taxon>
        <taxon>Trichonephila</taxon>
    </lineage>
</organism>
<reference evidence="2" key="1">
    <citation type="submission" date="2020-08" db="EMBL/GenBank/DDBJ databases">
        <title>Multicomponent nature underlies the extraordinary mechanical properties of spider dragline silk.</title>
        <authorList>
            <person name="Kono N."/>
            <person name="Nakamura H."/>
            <person name="Mori M."/>
            <person name="Yoshida Y."/>
            <person name="Ohtoshi R."/>
            <person name="Malay A.D."/>
            <person name="Moran D.A.P."/>
            <person name="Tomita M."/>
            <person name="Numata K."/>
            <person name="Arakawa K."/>
        </authorList>
    </citation>
    <scope>NUCLEOTIDE SEQUENCE</scope>
</reference>
<keyword evidence="3" id="KW-1185">Reference proteome</keyword>
<accession>A0A8X7B880</accession>
<dbReference type="AlphaFoldDB" id="A0A8X7B880"/>
<sequence>MCVGRASRKTDFISPCKLRRISFPSAPRRMSWCYFEAIDSIQIVTHRGQLIETVVRCWIHQARKHGLGCPIATTAREERHLSIILKRNREATTSQLSRYLYSATGTSVSIVTVSKRLHERGLFARRPAVCVPLTSTNRRVRLAWCRQHRDWSMDQRVTVLFTDESRFSQNTDSCRTFIQRKPGTCYHQENIIERHHFVGTVLLVCGEEEIFWVPEVTCMFKLEPW</sequence>
<dbReference type="GO" id="GO:0015074">
    <property type="term" value="P:DNA integration"/>
    <property type="evidence" value="ECO:0007669"/>
    <property type="project" value="InterPro"/>
</dbReference>
<dbReference type="InterPro" id="IPR002492">
    <property type="entry name" value="Transposase_Tc1-like"/>
</dbReference>
<gene>
    <name evidence="2" type="primary">tc1a_17</name>
    <name evidence="2" type="ORF">TNCV_2181241</name>
</gene>
<comment type="caution">
    <text evidence="2">The sequence shown here is derived from an EMBL/GenBank/DDBJ whole genome shotgun (WGS) entry which is preliminary data.</text>
</comment>
<protein>
    <submittedName>
        <fullName evidence="2">Transposable element Tc1 transposase</fullName>
    </submittedName>
</protein>
<dbReference type="InterPro" id="IPR036397">
    <property type="entry name" value="RNaseH_sf"/>
</dbReference>
<dbReference type="GO" id="GO:0003677">
    <property type="term" value="F:DNA binding"/>
    <property type="evidence" value="ECO:0007669"/>
    <property type="project" value="InterPro"/>
</dbReference>
<evidence type="ECO:0000313" key="2">
    <source>
        <dbReference type="EMBL" id="GFY22863.1"/>
    </source>
</evidence>
<dbReference type="Gene3D" id="3.30.420.10">
    <property type="entry name" value="Ribonuclease H-like superfamily/Ribonuclease H"/>
    <property type="match status" value="1"/>
</dbReference>
<evidence type="ECO:0000259" key="1">
    <source>
        <dbReference type="Pfam" id="PF01498"/>
    </source>
</evidence>
<feature type="domain" description="Transposase Tc1-like" evidence="1">
    <location>
        <begin position="79"/>
        <end position="150"/>
    </location>
</feature>